<sequence>MWCHAAPYDEEVMNQKAILGFRCTSWRIANATSGKPKLARGHGFGTFVHMRFILQVCAS</sequence>
<reference evidence="2" key="1">
    <citation type="submission" date="2022-11" db="UniProtKB">
        <authorList>
            <consortium name="WormBaseParasite"/>
        </authorList>
    </citation>
    <scope>IDENTIFICATION</scope>
</reference>
<accession>A0A915HWL1</accession>
<dbReference type="AlphaFoldDB" id="A0A915HWL1"/>
<protein>
    <submittedName>
        <fullName evidence="2">Uncharacterized protein</fullName>
    </submittedName>
</protein>
<proteinExistence type="predicted"/>
<evidence type="ECO:0000313" key="2">
    <source>
        <dbReference type="WBParaSite" id="nRc.2.0.1.t05716-RA"/>
    </source>
</evidence>
<organism evidence="1 2">
    <name type="scientific">Romanomermis culicivorax</name>
    <name type="common">Nematode worm</name>
    <dbReference type="NCBI Taxonomy" id="13658"/>
    <lineage>
        <taxon>Eukaryota</taxon>
        <taxon>Metazoa</taxon>
        <taxon>Ecdysozoa</taxon>
        <taxon>Nematoda</taxon>
        <taxon>Enoplea</taxon>
        <taxon>Dorylaimia</taxon>
        <taxon>Mermithida</taxon>
        <taxon>Mermithoidea</taxon>
        <taxon>Mermithidae</taxon>
        <taxon>Romanomermis</taxon>
    </lineage>
</organism>
<dbReference type="WBParaSite" id="nRc.2.0.1.t05716-RA">
    <property type="protein sequence ID" value="nRc.2.0.1.t05716-RA"/>
    <property type="gene ID" value="nRc.2.0.1.g05716"/>
</dbReference>
<dbReference type="Proteomes" id="UP000887565">
    <property type="component" value="Unplaced"/>
</dbReference>
<keyword evidence="1" id="KW-1185">Reference proteome</keyword>
<name>A0A915HWL1_ROMCU</name>
<evidence type="ECO:0000313" key="1">
    <source>
        <dbReference type="Proteomes" id="UP000887565"/>
    </source>
</evidence>